<evidence type="ECO:0000313" key="2">
    <source>
        <dbReference type="EMBL" id="CAJ1949121.1"/>
    </source>
</evidence>
<keyword evidence="3" id="KW-1185">Reference proteome</keyword>
<organism evidence="2 3">
    <name type="scientific">Cylindrotheca closterium</name>
    <dbReference type="NCBI Taxonomy" id="2856"/>
    <lineage>
        <taxon>Eukaryota</taxon>
        <taxon>Sar</taxon>
        <taxon>Stramenopiles</taxon>
        <taxon>Ochrophyta</taxon>
        <taxon>Bacillariophyta</taxon>
        <taxon>Bacillariophyceae</taxon>
        <taxon>Bacillariophycidae</taxon>
        <taxon>Bacillariales</taxon>
        <taxon>Bacillariaceae</taxon>
        <taxon>Cylindrotheca</taxon>
    </lineage>
</organism>
<dbReference type="PANTHER" id="PTHR30037">
    <property type="entry name" value="DNA-3-METHYLADENINE GLYCOSYLASE 1"/>
    <property type="match status" value="1"/>
</dbReference>
<dbReference type="Pfam" id="PF03352">
    <property type="entry name" value="Adenine_glyco"/>
    <property type="match status" value="1"/>
</dbReference>
<gene>
    <name evidence="2" type="ORF">CYCCA115_LOCUS11936</name>
</gene>
<evidence type="ECO:0008006" key="4">
    <source>
        <dbReference type="Google" id="ProtNLM"/>
    </source>
</evidence>
<evidence type="ECO:0000256" key="1">
    <source>
        <dbReference type="PIRSR" id="PIRSR605019-1"/>
    </source>
</evidence>
<dbReference type="Gene3D" id="1.10.340.30">
    <property type="entry name" value="Hypothetical protein, domain 2"/>
    <property type="match status" value="1"/>
</dbReference>
<dbReference type="InterPro" id="IPR011257">
    <property type="entry name" value="DNA_glycosylase"/>
</dbReference>
<reference evidence="2" key="1">
    <citation type="submission" date="2023-08" db="EMBL/GenBank/DDBJ databases">
        <authorList>
            <person name="Audoor S."/>
            <person name="Bilcke G."/>
        </authorList>
    </citation>
    <scope>NUCLEOTIDE SEQUENCE</scope>
</reference>
<dbReference type="EMBL" id="CAKOGP040001758">
    <property type="protein sequence ID" value="CAJ1949121.1"/>
    <property type="molecule type" value="Genomic_DNA"/>
</dbReference>
<protein>
    <recommendedName>
        <fullName evidence="4">DNA-3-methyladenine glycosylase I</fullName>
    </recommendedName>
</protein>
<accession>A0AAD2FQF2</accession>
<dbReference type="PANTHER" id="PTHR30037:SF4">
    <property type="entry name" value="DNA-3-METHYLADENINE GLYCOSYLASE I"/>
    <property type="match status" value="1"/>
</dbReference>
<dbReference type="GO" id="GO:0046872">
    <property type="term" value="F:metal ion binding"/>
    <property type="evidence" value="ECO:0007669"/>
    <property type="project" value="UniProtKB-KW"/>
</dbReference>
<dbReference type="Proteomes" id="UP001295423">
    <property type="component" value="Unassembled WGS sequence"/>
</dbReference>
<dbReference type="InterPro" id="IPR005019">
    <property type="entry name" value="Adenine_glyco"/>
</dbReference>
<keyword evidence="1" id="KW-0479">Metal-binding</keyword>
<dbReference type="AlphaFoldDB" id="A0AAD2FQF2"/>
<dbReference type="GO" id="GO:0008725">
    <property type="term" value="F:DNA-3-methyladenine glycosylase activity"/>
    <property type="evidence" value="ECO:0007669"/>
    <property type="project" value="InterPro"/>
</dbReference>
<evidence type="ECO:0000313" key="3">
    <source>
        <dbReference type="Proteomes" id="UP001295423"/>
    </source>
</evidence>
<keyword evidence="1" id="KW-0862">Zinc</keyword>
<proteinExistence type="predicted"/>
<dbReference type="GO" id="GO:0006284">
    <property type="term" value="P:base-excision repair"/>
    <property type="evidence" value="ECO:0007669"/>
    <property type="project" value="InterPro"/>
</dbReference>
<sequence length="274" mass="31181">MKTRSAATATVVASAKKTAAAKKKNQTTKKPKVAIPTVTKSTMSSCEDDKPWFHIFTKGDEEYNTYMANEWGFEKRGDQALFEKISLEGAQSGLSWLTVLRKRDAYRRVFFGFDVDRVAKMTEQDVERILNEQDAENTRNIIVRHRGKVESVINNAKCIQKLVLDSSNDEDEKKNNMPTHGVFDELLWTFVNDKPILNVSWKGGDGLKDAPTQTQESKDMSKKLKQLGFRFVGPTTCYAMMQSVGMVLDHPVGSKEWKEAKERLEKRKGGYQER</sequence>
<dbReference type="InterPro" id="IPR052891">
    <property type="entry name" value="DNA-3mA_glycosylase"/>
</dbReference>
<name>A0AAD2FQF2_9STRA</name>
<feature type="binding site" evidence="1">
    <location>
        <position position="250"/>
    </location>
    <ligand>
        <name>Zn(2+)</name>
        <dbReference type="ChEBI" id="CHEBI:29105"/>
    </ligand>
</feature>
<comment type="caution">
    <text evidence="2">The sequence shown here is derived from an EMBL/GenBank/DDBJ whole genome shotgun (WGS) entry which is preliminary data.</text>
</comment>
<dbReference type="SUPFAM" id="SSF48150">
    <property type="entry name" value="DNA-glycosylase"/>
    <property type="match status" value="1"/>
</dbReference>